<reference evidence="2 3" key="1">
    <citation type="submission" date="2019-09" db="EMBL/GenBank/DDBJ databases">
        <authorList>
            <person name="Chandra G."/>
            <person name="Truman W A."/>
        </authorList>
    </citation>
    <scope>NUCLEOTIDE SEQUENCE [LARGE SCALE GENOMIC DNA]</scope>
    <source>
        <strain evidence="2">PS723</strain>
    </source>
</reference>
<accession>A0A5E7ENF8</accession>
<name>A0A5E7ENF8_PSEFL</name>
<evidence type="ECO:0000256" key="1">
    <source>
        <dbReference type="SAM" id="Phobius"/>
    </source>
</evidence>
<feature type="transmembrane region" description="Helical" evidence="1">
    <location>
        <begin position="6"/>
        <end position="26"/>
    </location>
</feature>
<keyword evidence="1" id="KW-0812">Transmembrane</keyword>
<proteinExistence type="predicted"/>
<dbReference type="Proteomes" id="UP000379480">
    <property type="component" value="Unassembled WGS sequence"/>
</dbReference>
<evidence type="ECO:0000313" key="3">
    <source>
        <dbReference type="Proteomes" id="UP000379480"/>
    </source>
</evidence>
<gene>
    <name evidence="2" type="ORF">PS723_04782</name>
</gene>
<evidence type="ECO:0000313" key="2">
    <source>
        <dbReference type="EMBL" id="VVO28338.1"/>
    </source>
</evidence>
<dbReference type="AlphaFoldDB" id="A0A5E7ENF8"/>
<keyword evidence="1" id="KW-0472">Membrane</keyword>
<dbReference type="EMBL" id="CABVHY010000027">
    <property type="protein sequence ID" value="VVO28338.1"/>
    <property type="molecule type" value="Genomic_DNA"/>
</dbReference>
<keyword evidence="1" id="KW-1133">Transmembrane helix</keyword>
<protein>
    <submittedName>
        <fullName evidence="2">Uncharacterized protein</fullName>
    </submittedName>
</protein>
<sequence>MTWVYVLLSMMTIASTWCLAAGFAIARRNQHK</sequence>
<organism evidence="2 3">
    <name type="scientific">Pseudomonas fluorescens</name>
    <dbReference type="NCBI Taxonomy" id="294"/>
    <lineage>
        <taxon>Bacteria</taxon>
        <taxon>Pseudomonadati</taxon>
        <taxon>Pseudomonadota</taxon>
        <taxon>Gammaproteobacteria</taxon>
        <taxon>Pseudomonadales</taxon>
        <taxon>Pseudomonadaceae</taxon>
        <taxon>Pseudomonas</taxon>
    </lineage>
</organism>